<dbReference type="Pfam" id="PF03466">
    <property type="entry name" value="LysR_substrate"/>
    <property type="match status" value="1"/>
</dbReference>
<evidence type="ECO:0000256" key="3">
    <source>
        <dbReference type="ARBA" id="ARBA00023125"/>
    </source>
</evidence>
<dbReference type="PROSITE" id="PS50931">
    <property type="entry name" value="HTH_LYSR"/>
    <property type="match status" value="1"/>
</dbReference>
<evidence type="ECO:0000313" key="6">
    <source>
        <dbReference type="EMBL" id="MDK2563297.1"/>
    </source>
</evidence>
<comment type="caution">
    <text evidence="6">The sequence shown here is derived from an EMBL/GenBank/DDBJ whole genome shotgun (WGS) entry which is preliminary data.</text>
</comment>
<dbReference type="SUPFAM" id="SSF46785">
    <property type="entry name" value="Winged helix' DNA-binding domain"/>
    <property type="match status" value="1"/>
</dbReference>
<keyword evidence="7" id="KW-1185">Reference proteome</keyword>
<dbReference type="EMBL" id="JASKYM010000002">
    <property type="protein sequence ID" value="MDK2563297.1"/>
    <property type="molecule type" value="Genomic_DNA"/>
</dbReference>
<dbReference type="PANTHER" id="PTHR30419">
    <property type="entry name" value="HTH-TYPE TRANSCRIPTIONAL REGULATOR YBHD"/>
    <property type="match status" value="1"/>
</dbReference>
<name>A0ABT7E8R0_9FIRM</name>
<organism evidence="6 7">
    <name type="scientific">Romboutsia sedimentorum</name>
    <dbReference type="NCBI Taxonomy" id="1368474"/>
    <lineage>
        <taxon>Bacteria</taxon>
        <taxon>Bacillati</taxon>
        <taxon>Bacillota</taxon>
        <taxon>Clostridia</taxon>
        <taxon>Peptostreptococcales</taxon>
        <taxon>Peptostreptococcaceae</taxon>
        <taxon>Romboutsia</taxon>
    </lineage>
</organism>
<protein>
    <submittedName>
        <fullName evidence="6">LysR family transcriptional regulator</fullName>
    </submittedName>
</protein>
<dbReference type="RefSeq" id="WP_284132245.1">
    <property type="nucleotide sequence ID" value="NZ_JASKYM010000002.1"/>
</dbReference>
<dbReference type="Gene3D" id="1.10.10.10">
    <property type="entry name" value="Winged helix-like DNA-binding domain superfamily/Winged helix DNA-binding domain"/>
    <property type="match status" value="1"/>
</dbReference>
<dbReference type="InterPro" id="IPR005119">
    <property type="entry name" value="LysR_subst-bd"/>
</dbReference>
<evidence type="ECO:0000313" key="7">
    <source>
        <dbReference type="Proteomes" id="UP001301012"/>
    </source>
</evidence>
<dbReference type="InterPro" id="IPR050950">
    <property type="entry name" value="HTH-type_LysR_regulators"/>
</dbReference>
<dbReference type="PRINTS" id="PR00039">
    <property type="entry name" value="HTHLYSR"/>
</dbReference>
<accession>A0ABT7E8R0</accession>
<dbReference type="PANTHER" id="PTHR30419:SF28">
    <property type="entry name" value="HTH-TYPE TRANSCRIPTIONAL REGULATOR BSDA"/>
    <property type="match status" value="1"/>
</dbReference>
<evidence type="ECO:0000259" key="5">
    <source>
        <dbReference type="PROSITE" id="PS50931"/>
    </source>
</evidence>
<gene>
    <name evidence="6" type="ORF">QOZ84_07030</name>
</gene>
<keyword evidence="2" id="KW-0805">Transcription regulation</keyword>
<dbReference type="SUPFAM" id="SSF53850">
    <property type="entry name" value="Periplasmic binding protein-like II"/>
    <property type="match status" value="1"/>
</dbReference>
<feature type="domain" description="HTH lysR-type" evidence="5">
    <location>
        <begin position="1"/>
        <end position="58"/>
    </location>
</feature>
<dbReference type="InterPro" id="IPR036388">
    <property type="entry name" value="WH-like_DNA-bd_sf"/>
</dbReference>
<evidence type="ECO:0000256" key="2">
    <source>
        <dbReference type="ARBA" id="ARBA00023015"/>
    </source>
</evidence>
<dbReference type="InterPro" id="IPR036390">
    <property type="entry name" value="WH_DNA-bd_sf"/>
</dbReference>
<reference evidence="6 7" key="1">
    <citation type="submission" date="2023-05" db="EMBL/GenBank/DDBJ databases">
        <title>Rombocin, a short stable natural nisin variant, displays selective antimicrobial activity against Listeria monocytogenes and employs dual mode of action to kill target bacterial strains.</title>
        <authorList>
            <person name="Wambui J."/>
            <person name="Stephan R."/>
            <person name="Kuipers O.P."/>
        </authorList>
    </citation>
    <scope>NUCLEOTIDE SEQUENCE [LARGE SCALE GENOMIC DNA]</scope>
    <source>
        <strain evidence="6 7">RC002</strain>
    </source>
</reference>
<comment type="similarity">
    <text evidence="1">Belongs to the LysR transcriptional regulatory family.</text>
</comment>
<proteinExistence type="inferred from homology"/>
<sequence length="293" mass="32727">MNLQQLQYLKSIAETESFTLSAQLLSVTQPALSKSISKLEEELNVPLFEKNGRNIKLTSFGKIFLAHTNIALAEIEKGVRELQDITNPNTGTISISSTSTVSTFFMPFIISGFLNINPDAKFQFNHQCVRSILKDLKNGKIDLGFYDSIDSIEFNDEIESISIKKEEYVLIVPKNHSLSNKPEISLRDLKHESFVASCEVNKDKMISYSKSLGYIPKISIQPSDASMLEGLVAAGVGISIVPNTPLINTNIVSIIKIKENIKDRTIYMGWLKNSYMSPVAKAFKDYVISSIYK</sequence>
<dbReference type="Gene3D" id="3.40.190.290">
    <property type="match status" value="1"/>
</dbReference>
<dbReference type="InterPro" id="IPR000847">
    <property type="entry name" value="LysR_HTH_N"/>
</dbReference>
<keyword evidence="3" id="KW-0238">DNA-binding</keyword>
<dbReference type="Proteomes" id="UP001301012">
    <property type="component" value="Unassembled WGS sequence"/>
</dbReference>
<evidence type="ECO:0000256" key="4">
    <source>
        <dbReference type="ARBA" id="ARBA00023163"/>
    </source>
</evidence>
<evidence type="ECO:0000256" key="1">
    <source>
        <dbReference type="ARBA" id="ARBA00009437"/>
    </source>
</evidence>
<dbReference type="Pfam" id="PF00126">
    <property type="entry name" value="HTH_1"/>
    <property type="match status" value="1"/>
</dbReference>
<keyword evidence="4" id="KW-0804">Transcription</keyword>